<dbReference type="EMBL" id="MU154543">
    <property type="protein sequence ID" value="KAF9497579.1"/>
    <property type="molecule type" value="Genomic_DNA"/>
</dbReference>
<gene>
    <name evidence="2" type="ORF">BDN71DRAFT_1494686</name>
</gene>
<protein>
    <recommendedName>
        <fullName evidence="1">Protein CPL1-like domain-containing protein</fullName>
    </recommendedName>
</protein>
<dbReference type="Pfam" id="PF21671">
    <property type="entry name" value="CPL1-like"/>
    <property type="match status" value="1"/>
</dbReference>
<dbReference type="OrthoDB" id="439917at2759"/>
<dbReference type="InterPro" id="IPR048661">
    <property type="entry name" value="CPL1-like"/>
</dbReference>
<proteinExistence type="predicted"/>
<evidence type="ECO:0000259" key="1">
    <source>
        <dbReference type="Pfam" id="PF21671"/>
    </source>
</evidence>
<evidence type="ECO:0000313" key="2">
    <source>
        <dbReference type="EMBL" id="KAF9497579.1"/>
    </source>
</evidence>
<evidence type="ECO:0000313" key="3">
    <source>
        <dbReference type="Proteomes" id="UP000807025"/>
    </source>
</evidence>
<name>A0A9P6A4D8_PLEER</name>
<feature type="domain" description="Protein CPL1-like" evidence="1">
    <location>
        <begin position="116"/>
        <end position="179"/>
    </location>
</feature>
<comment type="caution">
    <text evidence="2">The sequence shown here is derived from an EMBL/GenBank/DDBJ whole genome shotgun (WGS) entry which is preliminary data.</text>
</comment>
<dbReference type="Proteomes" id="UP000807025">
    <property type="component" value="Unassembled WGS sequence"/>
</dbReference>
<keyword evidence="3" id="KW-1185">Reference proteome</keyword>
<organism evidence="2 3">
    <name type="scientific">Pleurotus eryngii</name>
    <name type="common">Boletus of the steppes</name>
    <dbReference type="NCBI Taxonomy" id="5323"/>
    <lineage>
        <taxon>Eukaryota</taxon>
        <taxon>Fungi</taxon>
        <taxon>Dikarya</taxon>
        <taxon>Basidiomycota</taxon>
        <taxon>Agaricomycotina</taxon>
        <taxon>Agaricomycetes</taxon>
        <taxon>Agaricomycetidae</taxon>
        <taxon>Agaricales</taxon>
        <taxon>Pleurotineae</taxon>
        <taxon>Pleurotaceae</taxon>
        <taxon>Pleurotus</taxon>
    </lineage>
</organism>
<accession>A0A9P6A4D8</accession>
<sequence>MNFCCFTRYMARTAGKRTPGPSRWGIIRIHLLIRISRDGHNTIQHRSSSICSTFPSEAVASEIDSTYSENQRSFTNDTKQKAVRSAFTFKPGMPTCHTSKERACPVYKINNGEVGYKCQFVLNDLWLCSGCPSDDSDGFLGKDRTEIPNVDSVECIRGRCVIRLCIYGHGSSANHTVCIPANLSAAAEGLVVQGLHAKSWHY</sequence>
<reference evidence="2" key="1">
    <citation type="submission" date="2020-11" db="EMBL/GenBank/DDBJ databases">
        <authorList>
            <consortium name="DOE Joint Genome Institute"/>
            <person name="Ahrendt S."/>
            <person name="Riley R."/>
            <person name="Andreopoulos W."/>
            <person name="Labutti K."/>
            <person name="Pangilinan J."/>
            <person name="Ruiz-Duenas F.J."/>
            <person name="Barrasa J.M."/>
            <person name="Sanchez-Garcia M."/>
            <person name="Camarero S."/>
            <person name="Miyauchi S."/>
            <person name="Serrano A."/>
            <person name="Linde D."/>
            <person name="Babiker R."/>
            <person name="Drula E."/>
            <person name="Ayuso-Fernandez I."/>
            <person name="Pacheco R."/>
            <person name="Padilla G."/>
            <person name="Ferreira P."/>
            <person name="Barriuso J."/>
            <person name="Kellner H."/>
            <person name="Castanera R."/>
            <person name="Alfaro M."/>
            <person name="Ramirez L."/>
            <person name="Pisabarro A.G."/>
            <person name="Kuo A."/>
            <person name="Tritt A."/>
            <person name="Lipzen A."/>
            <person name="He G."/>
            <person name="Yan M."/>
            <person name="Ng V."/>
            <person name="Cullen D."/>
            <person name="Martin F."/>
            <person name="Rosso M.-N."/>
            <person name="Henrissat B."/>
            <person name="Hibbett D."/>
            <person name="Martinez A.T."/>
            <person name="Grigoriev I.V."/>
        </authorList>
    </citation>
    <scope>NUCLEOTIDE SEQUENCE</scope>
    <source>
        <strain evidence="2">ATCC 90797</strain>
    </source>
</reference>
<dbReference type="AlphaFoldDB" id="A0A9P6A4D8"/>